<dbReference type="GO" id="GO:0003677">
    <property type="term" value="F:DNA binding"/>
    <property type="evidence" value="ECO:0007669"/>
    <property type="project" value="UniProtKB-KW"/>
</dbReference>
<keyword evidence="6" id="KW-1185">Reference proteome</keyword>
<dbReference type="SUPFAM" id="SSF48008">
    <property type="entry name" value="GntR ligand-binding domain-like"/>
    <property type="match status" value="1"/>
</dbReference>
<sequence>MSERATGADRLAAELRQRVLSGDLEPGAPLREEALADEYALSRHTVRRSLERLVAERLLVSEAYRGVRVASFSDADIVALQQLRTALETEAVRLIRADHGDSWPVELLTPLFEAADRMAAEASPEHAHSAFHRALVATAGSPRITEAYERLDTEMLLFLRQLRSAYDGAQLCAEHRDYLSEVQRLGADAARQHLAASTAMLLSLRA</sequence>
<organism evidence="5 6">
    <name type="scientific">Aeromicrobium ginsengisoli</name>
    <dbReference type="NCBI Taxonomy" id="363867"/>
    <lineage>
        <taxon>Bacteria</taxon>
        <taxon>Bacillati</taxon>
        <taxon>Actinomycetota</taxon>
        <taxon>Actinomycetes</taxon>
        <taxon>Propionibacteriales</taxon>
        <taxon>Nocardioidaceae</taxon>
        <taxon>Aeromicrobium</taxon>
    </lineage>
</organism>
<dbReference type="Pfam" id="PF07729">
    <property type="entry name" value="FCD"/>
    <property type="match status" value="1"/>
</dbReference>
<dbReference type="SMART" id="SM00345">
    <property type="entry name" value="HTH_GNTR"/>
    <property type="match status" value="1"/>
</dbReference>
<comment type="caution">
    <text evidence="5">The sequence shown here is derived from an EMBL/GenBank/DDBJ whole genome shotgun (WGS) entry which is preliminary data.</text>
</comment>
<dbReference type="Pfam" id="PF00392">
    <property type="entry name" value="GntR"/>
    <property type="match status" value="1"/>
</dbReference>
<keyword evidence="1" id="KW-0805">Transcription regulation</keyword>
<evidence type="ECO:0000256" key="2">
    <source>
        <dbReference type="ARBA" id="ARBA00023125"/>
    </source>
</evidence>
<dbReference type="GO" id="GO:0003700">
    <property type="term" value="F:DNA-binding transcription factor activity"/>
    <property type="evidence" value="ECO:0007669"/>
    <property type="project" value="InterPro"/>
</dbReference>
<dbReference type="EMBL" id="SDPQ02000001">
    <property type="protein sequence ID" value="KAA1400117.1"/>
    <property type="molecule type" value="Genomic_DNA"/>
</dbReference>
<dbReference type="InterPro" id="IPR008920">
    <property type="entry name" value="TF_FadR/GntR_C"/>
</dbReference>
<dbReference type="AlphaFoldDB" id="A0A5M4FIZ7"/>
<dbReference type="Gene3D" id="1.10.10.10">
    <property type="entry name" value="Winged helix-like DNA-binding domain superfamily/Winged helix DNA-binding domain"/>
    <property type="match status" value="1"/>
</dbReference>
<evidence type="ECO:0000259" key="4">
    <source>
        <dbReference type="PROSITE" id="PS50949"/>
    </source>
</evidence>
<keyword evidence="2" id="KW-0238">DNA-binding</keyword>
<evidence type="ECO:0000313" key="5">
    <source>
        <dbReference type="EMBL" id="KAA1400117.1"/>
    </source>
</evidence>
<evidence type="ECO:0000256" key="3">
    <source>
        <dbReference type="ARBA" id="ARBA00023163"/>
    </source>
</evidence>
<proteinExistence type="predicted"/>
<dbReference type="CDD" id="cd07377">
    <property type="entry name" value="WHTH_GntR"/>
    <property type="match status" value="1"/>
</dbReference>
<dbReference type="PROSITE" id="PS50949">
    <property type="entry name" value="HTH_GNTR"/>
    <property type="match status" value="1"/>
</dbReference>
<evidence type="ECO:0000313" key="6">
    <source>
        <dbReference type="Proteomes" id="UP000380867"/>
    </source>
</evidence>
<name>A0A5M4FIZ7_9ACTN</name>
<dbReference type="InterPro" id="IPR036388">
    <property type="entry name" value="WH-like_DNA-bd_sf"/>
</dbReference>
<dbReference type="Proteomes" id="UP000380867">
    <property type="component" value="Unassembled WGS sequence"/>
</dbReference>
<evidence type="ECO:0000256" key="1">
    <source>
        <dbReference type="ARBA" id="ARBA00023015"/>
    </source>
</evidence>
<gene>
    <name evidence="5" type="ORF">ESP70_005100</name>
</gene>
<protein>
    <submittedName>
        <fullName evidence="5">GntR family transcriptional regulator</fullName>
    </submittedName>
</protein>
<dbReference type="InterPro" id="IPR000524">
    <property type="entry name" value="Tscrpt_reg_HTH_GntR"/>
</dbReference>
<dbReference type="PANTHER" id="PTHR43537">
    <property type="entry name" value="TRANSCRIPTIONAL REGULATOR, GNTR FAMILY"/>
    <property type="match status" value="1"/>
</dbReference>
<dbReference type="InterPro" id="IPR036390">
    <property type="entry name" value="WH_DNA-bd_sf"/>
</dbReference>
<reference evidence="5" key="1">
    <citation type="submission" date="2019-09" db="EMBL/GenBank/DDBJ databases">
        <authorList>
            <person name="Li J."/>
        </authorList>
    </citation>
    <scope>NUCLEOTIDE SEQUENCE [LARGE SCALE GENOMIC DNA]</scope>
    <source>
        <strain evidence="5">JCM 14732</strain>
    </source>
</reference>
<dbReference type="Gene3D" id="1.20.120.530">
    <property type="entry name" value="GntR ligand-binding domain-like"/>
    <property type="match status" value="1"/>
</dbReference>
<dbReference type="RefSeq" id="WP_149688219.1">
    <property type="nucleotide sequence ID" value="NZ_SDPQ02000001.1"/>
</dbReference>
<accession>A0A5M4FIZ7</accession>
<dbReference type="SUPFAM" id="SSF46785">
    <property type="entry name" value="Winged helix' DNA-binding domain"/>
    <property type="match status" value="1"/>
</dbReference>
<keyword evidence="3" id="KW-0804">Transcription</keyword>
<dbReference type="PANTHER" id="PTHR43537:SF20">
    <property type="entry name" value="HTH-TYPE TRANSCRIPTIONAL REPRESSOR GLAR"/>
    <property type="match status" value="1"/>
</dbReference>
<feature type="domain" description="HTH gntR-type" evidence="4">
    <location>
        <begin position="5"/>
        <end position="72"/>
    </location>
</feature>
<dbReference type="InterPro" id="IPR011711">
    <property type="entry name" value="GntR_C"/>
</dbReference>
<dbReference type="OrthoDB" id="5243844at2"/>